<dbReference type="Proteomes" id="UP000237481">
    <property type="component" value="Unassembled WGS sequence"/>
</dbReference>
<feature type="compositionally biased region" description="Polar residues" evidence="6">
    <location>
        <begin position="240"/>
        <end position="250"/>
    </location>
</feature>
<evidence type="ECO:0000256" key="3">
    <source>
        <dbReference type="ARBA" id="ARBA00010707"/>
    </source>
</evidence>
<dbReference type="Pfam" id="PF12634">
    <property type="entry name" value="Inp1"/>
    <property type="match status" value="1"/>
</dbReference>
<feature type="region of interest" description="Disordered" evidence="6">
    <location>
        <begin position="538"/>
        <end position="567"/>
    </location>
</feature>
<gene>
    <name evidence="7" type="ORF">TPAR_01570</name>
</gene>
<reference evidence="7 8" key="1">
    <citation type="submission" date="2018-01" db="EMBL/GenBank/DDBJ databases">
        <title>Harnessing the power of phylogenomics to disentangle the directionality and signatures of interkingdom host jumping in the parasitic fungal genus Tolypocladium.</title>
        <authorList>
            <person name="Quandt C.A."/>
            <person name="Patterson W."/>
            <person name="Spatafora J.W."/>
        </authorList>
    </citation>
    <scope>NUCLEOTIDE SEQUENCE [LARGE SCALE GENOMIC DNA]</scope>
    <source>
        <strain evidence="7 8">NRBC 100945</strain>
    </source>
</reference>
<sequence>MDYTRRPQPEFPVPRRAVTAPIALQANHHRPSGAGTSSASAAVETLYSHPDVKIISFAAAGSGSRRASDAAVPATLADAELGTLSWSSRLERIIAVGPFRMYRAPGSVAFLSCGSALQPILPKSQCWCIDQANSKFVLHIRRPNYWRIELPVSSAEEQKRARDFRDILDGVLQFEKTQCPFQRPFTVVLPEKPSLPVKKRPWAPARPDVPSAPSYGAEYCSNGTTSTRPPSRGRHGDVRASSNPSVSGPSTVTVLVPHMPNEESGSVLAVAEALEAACPHQVGWCEPAQPLPPAADQGSPDRDEDHRNDPGTDAATALLAPSAATCARVAALDARAGVMQAPGSHHVESILSPLPLRVEPASGPDEDPTGPSQDVAHQGAGCQNSVLKPRLSHAAGFGMGRSFTSPPQLTLVAFPPSKFTAVGAPDHDPGRSADASPSGSQDSFHSVPSWTSSSTPLPPSPPVSQSEFYGAQPCDDDGGMESCQVTTACNADGQTVAADCHLDSHMFRTHQSPDRAMPDDDKGDSTGVALQRTRARHRAAAAGNPAMKRAMSPLPSRANVSDQPQHRQTRLGMVRRLPISIIAKTCEILLGPPSHLIALMLKVASKICAGEWRGRVDGYGEGGEHIPVQWDYSNGEFSDWTDDDELLISQRERRRVSPGSADGSDGDGRPGSTAGTQSSGVD</sequence>
<comment type="function">
    <text evidence="1">Required for peroxisome inheritance.</text>
</comment>
<feature type="compositionally biased region" description="Low complexity" evidence="6">
    <location>
        <begin position="446"/>
        <end position="455"/>
    </location>
</feature>
<dbReference type="InterPro" id="IPR024758">
    <property type="entry name" value="Inp1"/>
</dbReference>
<feature type="compositionally biased region" description="Basic and acidic residues" evidence="6">
    <location>
        <begin position="299"/>
        <end position="310"/>
    </location>
</feature>
<protein>
    <recommendedName>
        <fullName evidence="4">Inheritance of peroxisomes protein 1</fullName>
    </recommendedName>
</protein>
<feature type="region of interest" description="Disordered" evidence="6">
    <location>
        <begin position="649"/>
        <end position="682"/>
    </location>
</feature>
<evidence type="ECO:0000256" key="2">
    <source>
        <dbReference type="ARBA" id="ARBA00004421"/>
    </source>
</evidence>
<comment type="similarity">
    <text evidence="3">Belongs to the INP1 family.</text>
</comment>
<feature type="region of interest" description="Disordered" evidence="6">
    <location>
        <begin position="196"/>
        <end position="250"/>
    </location>
</feature>
<keyword evidence="8" id="KW-1185">Reference proteome</keyword>
<proteinExistence type="inferred from homology"/>
<comment type="subcellular location">
    <subcellularLocation>
        <location evidence="2">Peroxisome membrane</location>
        <topology evidence="2">Peripheral membrane protein</topology>
    </subcellularLocation>
</comment>
<dbReference type="GO" id="GO:0045033">
    <property type="term" value="P:peroxisome inheritance"/>
    <property type="evidence" value="ECO:0007669"/>
    <property type="project" value="InterPro"/>
</dbReference>
<feature type="region of interest" description="Disordered" evidence="6">
    <location>
        <begin position="285"/>
        <end position="314"/>
    </location>
</feature>
<name>A0A2S4L757_9HYPO</name>
<dbReference type="AlphaFoldDB" id="A0A2S4L757"/>
<evidence type="ECO:0000313" key="8">
    <source>
        <dbReference type="Proteomes" id="UP000237481"/>
    </source>
</evidence>
<evidence type="ECO:0000256" key="1">
    <source>
        <dbReference type="ARBA" id="ARBA00003594"/>
    </source>
</evidence>
<feature type="compositionally biased region" description="Polar residues" evidence="6">
    <location>
        <begin position="673"/>
        <end position="682"/>
    </location>
</feature>
<comment type="caution">
    <text evidence="7">The sequence shown here is derived from an EMBL/GenBank/DDBJ whole genome shotgun (WGS) entry which is preliminary data.</text>
</comment>
<feature type="region of interest" description="Disordered" evidence="6">
    <location>
        <begin position="356"/>
        <end position="379"/>
    </location>
</feature>
<dbReference type="GO" id="GO:0005780">
    <property type="term" value="C:extrinsic component of intraperoxisomal membrane"/>
    <property type="evidence" value="ECO:0007669"/>
    <property type="project" value="InterPro"/>
</dbReference>
<feature type="region of interest" description="Disordered" evidence="6">
    <location>
        <begin position="420"/>
        <end position="480"/>
    </location>
</feature>
<evidence type="ECO:0000256" key="4">
    <source>
        <dbReference type="ARBA" id="ARBA00021397"/>
    </source>
</evidence>
<evidence type="ECO:0000256" key="5">
    <source>
        <dbReference type="ARBA" id="ARBA00023136"/>
    </source>
</evidence>
<dbReference type="OrthoDB" id="4097008at2759"/>
<keyword evidence="5" id="KW-0472">Membrane</keyword>
<accession>A0A2S4L757</accession>
<organism evidence="7 8">
    <name type="scientific">Tolypocladium paradoxum</name>
    <dbReference type="NCBI Taxonomy" id="94208"/>
    <lineage>
        <taxon>Eukaryota</taxon>
        <taxon>Fungi</taxon>
        <taxon>Dikarya</taxon>
        <taxon>Ascomycota</taxon>
        <taxon>Pezizomycotina</taxon>
        <taxon>Sordariomycetes</taxon>
        <taxon>Hypocreomycetidae</taxon>
        <taxon>Hypocreales</taxon>
        <taxon>Ophiocordycipitaceae</taxon>
        <taxon>Tolypocladium</taxon>
    </lineage>
</organism>
<feature type="compositionally biased region" description="Polar residues" evidence="6">
    <location>
        <begin position="435"/>
        <end position="444"/>
    </location>
</feature>
<evidence type="ECO:0000313" key="7">
    <source>
        <dbReference type="EMBL" id="POR38231.1"/>
    </source>
</evidence>
<dbReference type="EMBL" id="PKSG01000159">
    <property type="protein sequence ID" value="POR38231.1"/>
    <property type="molecule type" value="Genomic_DNA"/>
</dbReference>
<dbReference type="STRING" id="94208.A0A2S4L757"/>
<evidence type="ECO:0000256" key="6">
    <source>
        <dbReference type="SAM" id="MobiDB-lite"/>
    </source>
</evidence>